<keyword evidence="3" id="KW-1185">Reference proteome</keyword>
<dbReference type="STRING" id="694270.A0A395TAG3"/>
<dbReference type="AlphaFoldDB" id="A0A395TAG3"/>
<gene>
    <name evidence="2" type="ORF">FLONG3_564</name>
</gene>
<dbReference type="EMBL" id="PXOG01000011">
    <property type="protein sequence ID" value="RGP81419.1"/>
    <property type="molecule type" value="Genomic_DNA"/>
</dbReference>
<feature type="region of interest" description="Disordered" evidence="1">
    <location>
        <begin position="1"/>
        <end position="27"/>
    </location>
</feature>
<dbReference type="Proteomes" id="UP000266234">
    <property type="component" value="Unassembled WGS sequence"/>
</dbReference>
<dbReference type="Pfam" id="PF13424">
    <property type="entry name" value="TPR_12"/>
    <property type="match status" value="1"/>
</dbReference>
<dbReference type="InterPro" id="IPR011990">
    <property type="entry name" value="TPR-like_helical_dom_sf"/>
</dbReference>
<dbReference type="Gene3D" id="1.25.40.10">
    <property type="entry name" value="Tetratricopeptide repeat domain"/>
    <property type="match status" value="1"/>
</dbReference>
<reference evidence="2 3" key="1">
    <citation type="journal article" date="2018" name="PLoS Pathog.">
        <title>Evolution of structural diversity of trichothecenes, a family of toxins produced by plant pathogenic and entomopathogenic fungi.</title>
        <authorList>
            <person name="Proctor R.H."/>
            <person name="McCormick S.P."/>
            <person name="Kim H.S."/>
            <person name="Cardoza R.E."/>
            <person name="Stanley A.M."/>
            <person name="Lindo L."/>
            <person name="Kelly A."/>
            <person name="Brown D.W."/>
            <person name="Lee T."/>
            <person name="Vaughan M.M."/>
            <person name="Alexander N.J."/>
            <person name="Busman M."/>
            <person name="Gutierrez S."/>
        </authorList>
    </citation>
    <scope>NUCLEOTIDE SEQUENCE [LARGE SCALE GENOMIC DNA]</scope>
    <source>
        <strain evidence="2 3">NRRL 20695</strain>
    </source>
</reference>
<name>A0A395TAG3_9HYPO</name>
<organism evidence="2 3">
    <name type="scientific">Fusarium longipes</name>
    <dbReference type="NCBI Taxonomy" id="694270"/>
    <lineage>
        <taxon>Eukaryota</taxon>
        <taxon>Fungi</taxon>
        <taxon>Dikarya</taxon>
        <taxon>Ascomycota</taxon>
        <taxon>Pezizomycotina</taxon>
        <taxon>Sordariomycetes</taxon>
        <taxon>Hypocreomycetidae</taxon>
        <taxon>Hypocreales</taxon>
        <taxon>Nectriaceae</taxon>
        <taxon>Fusarium</taxon>
    </lineage>
</organism>
<sequence>MASTSSETEVFTTPATSPSQREAFIPPGHILGNSSSMELTFDESRFSLPRMARGICCSAENVWYSNSHWPEQPQYHYLFQKAVATWQRLVPVFRRIWNAEWRESHPAPPWTVELRLAGTRHADEQEVTMRSTVWIRSTDKALKSSAVWKKLKNEVQRLGLNSMKYAQIFAEGGLTSANDTASVTLDCLPLTSGIRFSSSVTLYTHIASWSANETFGCGQVCLTTIISAGKIVYQHTARVGGVVSVNSVDMVGVTSGHTMLLYFLQNRKDLAPAQQNGPYIRIVTSKSRYFSATFRDAWKDDSSIRRGHNITEGIYESPHLSEAFRGLQLEPDSDPDDDGSGDECKLVENNSGNYGIADNLGHVDLEQVNRWVPVKPLGTINFICQAEIDVASVHSFGKFTNLKNPIPADFSLLNMSRSNFSTTLDYTLNHSEELKHVSGICTNACLSKGEHDIFVLLGNGAKPSPGLLLPTKVPFCIGYTTIWTRKIRLGAPLAQDLLADIIKYSQDIDLITVGDYERGSMSEQPPLVLDHSHRAIGMTWTDEYKTSHTEKGFFTTKQQSTDELRDKANLASTYANQGRWKEAEECQMALMSTCKRVLGQEHPDTLTTMNNLAMINSKESARAGAYRYADVYG</sequence>
<evidence type="ECO:0008006" key="4">
    <source>
        <dbReference type="Google" id="ProtNLM"/>
    </source>
</evidence>
<protein>
    <recommendedName>
        <fullName evidence="4">Kinesin light chain</fullName>
    </recommendedName>
</protein>
<dbReference type="OrthoDB" id="4395072at2759"/>
<feature type="compositionally biased region" description="Polar residues" evidence="1">
    <location>
        <begin position="1"/>
        <end position="20"/>
    </location>
</feature>
<evidence type="ECO:0000313" key="3">
    <source>
        <dbReference type="Proteomes" id="UP000266234"/>
    </source>
</evidence>
<evidence type="ECO:0000313" key="2">
    <source>
        <dbReference type="EMBL" id="RGP81419.1"/>
    </source>
</evidence>
<evidence type="ECO:0000256" key="1">
    <source>
        <dbReference type="SAM" id="MobiDB-lite"/>
    </source>
</evidence>
<comment type="caution">
    <text evidence="2">The sequence shown here is derived from an EMBL/GenBank/DDBJ whole genome shotgun (WGS) entry which is preliminary data.</text>
</comment>
<proteinExistence type="predicted"/>
<accession>A0A395TAG3</accession>